<sequence length="411" mass="48303">MSIQFYDNLSNDLTQLLESGVNYDVSIEVEDTLFTKIYKVHSIILQTRSPYFKKKFNEITFTSIQVLKLPNIYFKVFEIIIKYIYSGKIYLEKIENSVIFDLLITSNELELDELVQYLQNYLVKNKDYWLRLNFARVYKTNYQFKNLKVIQEFCNETIAKYPNIIFEAESFCPLPEDTLIAILKRDDLQLSEGEIWEYVIQWGKAKNPTLPINIENWTSDNFLSLKTTLKQCLPHIRYFNISGEDVLEKLFPYQKILEPKLWLDINTKIMAPNKPISSRILPSRILPSRMILTSSEGKSSNHWARVLHNYNAANGDELSLNEGELIRDIIEVIGGWWKGTSEDGTRTGLFPINFVEFIDRQNLTGRYNENNNNGDPTPEKYEVERQVQAMQGYHQAISSFYDGFHYEYTYY</sequence>
<feature type="domain" description="SH3" evidence="3">
    <location>
        <begin position="299"/>
        <end position="360"/>
    </location>
</feature>
<dbReference type="InterPro" id="IPR051481">
    <property type="entry name" value="BTB-POZ/Galectin-3-binding"/>
</dbReference>
<evidence type="ECO:0000256" key="1">
    <source>
        <dbReference type="ARBA" id="ARBA00022443"/>
    </source>
</evidence>
<dbReference type="Proteomes" id="UP000266861">
    <property type="component" value="Unassembled WGS sequence"/>
</dbReference>
<dbReference type="EMBL" id="PQFF01000019">
    <property type="protein sequence ID" value="RHZ88886.1"/>
    <property type="molecule type" value="Genomic_DNA"/>
</dbReference>
<dbReference type="PANTHER" id="PTHR24410">
    <property type="entry name" value="HL07962P-RELATED"/>
    <property type="match status" value="1"/>
</dbReference>
<dbReference type="InterPro" id="IPR000210">
    <property type="entry name" value="BTB/POZ_dom"/>
</dbReference>
<dbReference type="Gene3D" id="1.25.40.420">
    <property type="match status" value="1"/>
</dbReference>
<dbReference type="InterPro" id="IPR001452">
    <property type="entry name" value="SH3_domain"/>
</dbReference>
<keyword evidence="6" id="KW-1185">Reference proteome</keyword>
<evidence type="ECO:0000313" key="5">
    <source>
        <dbReference type="EMBL" id="RHZ88886.1"/>
    </source>
</evidence>
<dbReference type="SUPFAM" id="SSF54695">
    <property type="entry name" value="POZ domain"/>
    <property type="match status" value="1"/>
</dbReference>
<dbReference type="Gene3D" id="3.30.710.10">
    <property type="entry name" value="Potassium Channel Kv1.1, Chain A"/>
    <property type="match status" value="1"/>
</dbReference>
<dbReference type="STRING" id="1348612.A0A397JS80"/>
<dbReference type="OrthoDB" id="5971719at2759"/>
<keyword evidence="1 2" id="KW-0728">SH3 domain</keyword>
<feature type="domain" description="BTB" evidence="4">
    <location>
        <begin position="23"/>
        <end position="93"/>
    </location>
</feature>
<protein>
    <recommendedName>
        <fullName evidence="7">SH3 domain-containing protein</fullName>
    </recommendedName>
</protein>
<evidence type="ECO:0000259" key="4">
    <source>
        <dbReference type="PROSITE" id="PS50097"/>
    </source>
</evidence>
<dbReference type="PROSITE" id="PS50002">
    <property type="entry name" value="SH3"/>
    <property type="match status" value="1"/>
</dbReference>
<dbReference type="PROSITE" id="PS50097">
    <property type="entry name" value="BTB"/>
    <property type="match status" value="1"/>
</dbReference>
<name>A0A397JS80_9GLOM</name>
<dbReference type="PANTHER" id="PTHR24410:SF23">
    <property type="entry name" value="BTB DOMAIN-CONTAINING PROTEIN-RELATED"/>
    <property type="match status" value="1"/>
</dbReference>
<dbReference type="InterPro" id="IPR011333">
    <property type="entry name" value="SKP1/BTB/POZ_sf"/>
</dbReference>
<dbReference type="Pfam" id="PF14604">
    <property type="entry name" value="SH3_9"/>
    <property type="match status" value="1"/>
</dbReference>
<evidence type="ECO:0000256" key="2">
    <source>
        <dbReference type="PROSITE-ProRule" id="PRU00192"/>
    </source>
</evidence>
<dbReference type="Pfam" id="PF00651">
    <property type="entry name" value="BTB"/>
    <property type="match status" value="1"/>
</dbReference>
<dbReference type="Gene3D" id="2.30.30.40">
    <property type="entry name" value="SH3 Domains"/>
    <property type="match status" value="1"/>
</dbReference>
<gene>
    <name evidence="5" type="ORF">Glove_21g383</name>
</gene>
<organism evidence="5 6">
    <name type="scientific">Diversispora epigaea</name>
    <dbReference type="NCBI Taxonomy" id="1348612"/>
    <lineage>
        <taxon>Eukaryota</taxon>
        <taxon>Fungi</taxon>
        <taxon>Fungi incertae sedis</taxon>
        <taxon>Mucoromycota</taxon>
        <taxon>Glomeromycotina</taxon>
        <taxon>Glomeromycetes</taxon>
        <taxon>Diversisporales</taxon>
        <taxon>Diversisporaceae</taxon>
        <taxon>Diversispora</taxon>
    </lineage>
</organism>
<evidence type="ECO:0000259" key="3">
    <source>
        <dbReference type="PROSITE" id="PS50002"/>
    </source>
</evidence>
<proteinExistence type="predicted"/>
<dbReference type="AlphaFoldDB" id="A0A397JS80"/>
<comment type="caution">
    <text evidence="5">The sequence shown here is derived from an EMBL/GenBank/DDBJ whole genome shotgun (WGS) entry which is preliminary data.</text>
</comment>
<evidence type="ECO:0000313" key="6">
    <source>
        <dbReference type="Proteomes" id="UP000266861"/>
    </source>
</evidence>
<dbReference type="SUPFAM" id="SSF50044">
    <property type="entry name" value="SH3-domain"/>
    <property type="match status" value="1"/>
</dbReference>
<dbReference type="InterPro" id="IPR011705">
    <property type="entry name" value="BACK"/>
</dbReference>
<reference evidence="5 6" key="1">
    <citation type="submission" date="2018-08" db="EMBL/GenBank/DDBJ databases">
        <title>Genome and evolution of the arbuscular mycorrhizal fungus Diversispora epigaea (formerly Glomus versiforme) and its bacterial endosymbionts.</title>
        <authorList>
            <person name="Sun X."/>
            <person name="Fei Z."/>
            <person name="Harrison M."/>
        </authorList>
    </citation>
    <scope>NUCLEOTIDE SEQUENCE [LARGE SCALE GENOMIC DNA]</scope>
    <source>
        <strain evidence="5 6">IT104</strain>
    </source>
</reference>
<dbReference type="CDD" id="cd18186">
    <property type="entry name" value="BTB_POZ_ZBTB_KLHL-like"/>
    <property type="match status" value="1"/>
</dbReference>
<accession>A0A397JS80</accession>
<dbReference type="Pfam" id="PF07707">
    <property type="entry name" value="BACK"/>
    <property type="match status" value="1"/>
</dbReference>
<dbReference type="SMART" id="SM00326">
    <property type="entry name" value="SH3"/>
    <property type="match status" value="1"/>
</dbReference>
<dbReference type="SMART" id="SM00225">
    <property type="entry name" value="BTB"/>
    <property type="match status" value="1"/>
</dbReference>
<dbReference type="InterPro" id="IPR036028">
    <property type="entry name" value="SH3-like_dom_sf"/>
</dbReference>
<evidence type="ECO:0008006" key="7">
    <source>
        <dbReference type="Google" id="ProtNLM"/>
    </source>
</evidence>